<keyword evidence="2" id="KW-0812">Transmembrane</keyword>
<keyword evidence="2" id="KW-0472">Membrane</keyword>
<keyword evidence="2" id="KW-1133">Transmembrane helix</keyword>
<dbReference type="InterPro" id="IPR006631">
    <property type="entry name" value="DM4_12"/>
</dbReference>
<name>E2AI31_CAMFO</name>
<accession>E2AI31</accession>
<feature type="compositionally biased region" description="Basic and acidic residues" evidence="1">
    <location>
        <begin position="57"/>
        <end position="72"/>
    </location>
</feature>
<evidence type="ECO:0000256" key="3">
    <source>
        <dbReference type="SAM" id="SignalP"/>
    </source>
</evidence>
<protein>
    <recommendedName>
        <fullName evidence="6">Lipoprotein</fullName>
    </recommendedName>
</protein>
<sequence>MTSRISRTLTVVISCIAVLVGCNPKFDDGGFVPSSISYMEKHAKVQDQIAMPSSQIKQREENPLKRESEMNDVTDRGQEARFGFTNIGGTGSGYGMSPYAPAKIDLGGLLLGAIIGVGSILIIPKLLYILSGTYGAYARNPYIAGQHQLYLERSDAGEDSNFAQTLTKIDDVLTRHGIDTTSCMQRAVCTYSQQAAAAVGDENGSRNEDDKDEKVTAFDRMVNAITSNQVFRTAMQGTAIEEAVKIGRANRNGKDSCSISYPNCSFSMETMLSLLANIIATANARVTTPTAASSL</sequence>
<keyword evidence="5" id="KW-1185">Reference proteome</keyword>
<evidence type="ECO:0008006" key="6">
    <source>
        <dbReference type="Google" id="ProtNLM"/>
    </source>
</evidence>
<feature type="region of interest" description="Disordered" evidence="1">
    <location>
        <begin position="52"/>
        <end position="72"/>
    </location>
</feature>
<proteinExistence type="predicted"/>
<dbReference type="EMBL" id="GL439621">
    <property type="protein sequence ID" value="EFN66939.1"/>
    <property type="molecule type" value="Genomic_DNA"/>
</dbReference>
<dbReference type="Proteomes" id="UP000000311">
    <property type="component" value="Unassembled WGS sequence"/>
</dbReference>
<evidence type="ECO:0000313" key="5">
    <source>
        <dbReference type="Proteomes" id="UP000000311"/>
    </source>
</evidence>
<dbReference type="Pfam" id="PF07841">
    <property type="entry name" value="DM4_12"/>
    <property type="match status" value="1"/>
</dbReference>
<dbReference type="FunCoup" id="E2AI31">
    <property type="interactions" value="6"/>
</dbReference>
<feature type="chain" id="PRO_5003157302" description="Lipoprotein" evidence="3">
    <location>
        <begin position="22"/>
        <end position="295"/>
    </location>
</feature>
<evidence type="ECO:0000256" key="1">
    <source>
        <dbReference type="SAM" id="MobiDB-lite"/>
    </source>
</evidence>
<feature type="transmembrane region" description="Helical" evidence="2">
    <location>
        <begin position="106"/>
        <end position="130"/>
    </location>
</feature>
<organism evidence="5">
    <name type="scientific">Camponotus floridanus</name>
    <name type="common">Florida carpenter ant</name>
    <dbReference type="NCBI Taxonomy" id="104421"/>
    <lineage>
        <taxon>Eukaryota</taxon>
        <taxon>Metazoa</taxon>
        <taxon>Ecdysozoa</taxon>
        <taxon>Arthropoda</taxon>
        <taxon>Hexapoda</taxon>
        <taxon>Insecta</taxon>
        <taxon>Pterygota</taxon>
        <taxon>Neoptera</taxon>
        <taxon>Endopterygota</taxon>
        <taxon>Hymenoptera</taxon>
        <taxon>Apocrita</taxon>
        <taxon>Aculeata</taxon>
        <taxon>Formicoidea</taxon>
        <taxon>Formicidae</taxon>
        <taxon>Formicinae</taxon>
        <taxon>Camponotus</taxon>
    </lineage>
</organism>
<reference evidence="4 5" key="1">
    <citation type="journal article" date="2010" name="Science">
        <title>Genomic comparison of the ants Camponotus floridanus and Harpegnathos saltator.</title>
        <authorList>
            <person name="Bonasio R."/>
            <person name="Zhang G."/>
            <person name="Ye C."/>
            <person name="Mutti N.S."/>
            <person name="Fang X."/>
            <person name="Qin N."/>
            <person name="Donahue G."/>
            <person name="Yang P."/>
            <person name="Li Q."/>
            <person name="Li C."/>
            <person name="Zhang P."/>
            <person name="Huang Z."/>
            <person name="Berger S.L."/>
            <person name="Reinberg D."/>
            <person name="Wang J."/>
            <person name="Liebig J."/>
        </authorList>
    </citation>
    <scope>NUCLEOTIDE SEQUENCE [LARGE SCALE GENOMIC DNA]</scope>
    <source>
        <strain evidence="5">C129</strain>
    </source>
</reference>
<dbReference type="InParanoid" id="E2AI31"/>
<evidence type="ECO:0000256" key="2">
    <source>
        <dbReference type="SAM" id="Phobius"/>
    </source>
</evidence>
<dbReference type="AlphaFoldDB" id="E2AI31"/>
<dbReference type="STRING" id="104421.E2AI31"/>
<dbReference type="OrthoDB" id="6436512at2759"/>
<evidence type="ECO:0000313" key="4">
    <source>
        <dbReference type="EMBL" id="EFN66939.1"/>
    </source>
</evidence>
<dbReference type="OMA" id="MQRAVCG"/>
<feature type="signal peptide" evidence="3">
    <location>
        <begin position="1"/>
        <end position="21"/>
    </location>
</feature>
<gene>
    <name evidence="4" type="ORF">EAG_02444</name>
</gene>
<dbReference type="PROSITE" id="PS51257">
    <property type="entry name" value="PROKAR_LIPOPROTEIN"/>
    <property type="match status" value="1"/>
</dbReference>
<keyword evidence="3" id="KW-0732">Signal</keyword>